<feature type="transmembrane region" description="Helical" evidence="7">
    <location>
        <begin position="287"/>
        <end position="309"/>
    </location>
</feature>
<dbReference type="Proteomes" id="UP001169063">
    <property type="component" value="Unassembled WGS sequence"/>
</dbReference>
<feature type="transmembrane region" description="Helical" evidence="7">
    <location>
        <begin position="234"/>
        <end position="252"/>
    </location>
</feature>
<dbReference type="PANTHER" id="PTHR12778:SF10">
    <property type="entry name" value="MAJOR FACILITATOR SUPERFAMILY DOMAIN-CONTAINING PROTEIN 3"/>
    <property type="match status" value="1"/>
</dbReference>
<dbReference type="InterPro" id="IPR004752">
    <property type="entry name" value="AmpG_permease/AT-1"/>
</dbReference>
<evidence type="ECO:0000256" key="1">
    <source>
        <dbReference type="ARBA" id="ARBA00004141"/>
    </source>
</evidence>
<keyword evidence="5 7" id="KW-1133">Transmembrane helix</keyword>
<feature type="transmembrane region" description="Helical" evidence="7">
    <location>
        <begin position="378"/>
        <end position="395"/>
    </location>
</feature>
<comment type="similarity">
    <text evidence="2">Belongs to the major facilitator superfamily.</text>
</comment>
<keyword evidence="6 7" id="KW-0472">Membrane</keyword>
<dbReference type="RefSeq" id="WP_302109713.1">
    <property type="nucleotide sequence ID" value="NZ_JAUKTR010000003.1"/>
</dbReference>
<dbReference type="PANTHER" id="PTHR12778">
    <property type="entry name" value="SOLUTE CARRIER FAMILY 33 ACETYL-COA TRANSPORTER -RELATED"/>
    <property type="match status" value="1"/>
</dbReference>
<feature type="transmembrane region" description="Helical" evidence="7">
    <location>
        <begin position="54"/>
        <end position="75"/>
    </location>
</feature>
<dbReference type="Gene3D" id="1.20.1250.20">
    <property type="entry name" value="MFS general substrate transporter like domains"/>
    <property type="match status" value="2"/>
</dbReference>
<dbReference type="InterPro" id="IPR011701">
    <property type="entry name" value="MFS"/>
</dbReference>
<dbReference type="EMBL" id="JAUKTR010000003">
    <property type="protein sequence ID" value="MDO1559277.1"/>
    <property type="molecule type" value="Genomic_DNA"/>
</dbReference>
<protein>
    <submittedName>
        <fullName evidence="8">MFS transporter</fullName>
    </submittedName>
</protein>
<gene>
    <name evidence="8" type="ORF">Q0812_07540</name>
</gene>
<dbReference type="InterPro" id="IPR036259">
    <property type="entry name" value="MFS_trans_sf"/>
</dbReference>
<feature type="transmembrane region" description="Helical" evidence="7">
    <location>
        <begin position="164"/>
        <end position="184"/>
    </location>
</feature>
<evidence type="ECO:0000313" key="9">
    <source>
        <dbReference type="Proteomes" id="UP001169063"/>
    </source>
</evidence>
<evidence type="ECO:0000256" key="6">
    <source>
        <dbReference type="ARBA" id="ARBA00023136"/>
    </source>
</evidence>
<accession>A0ABT8SL39</accession>
<comment type="subcellular location">
    <subcellularLocation>
        <location evidence="1">Membrane</location>
        <topology evidence="1">Multi-pass membrane protein</topology>
    </subcellularLocation>
</comment>
<name>A0ABT8SL39_9CAUL</name>
<organism evidence="8 9">
    <name type="scientific">Peiella sedimenti</name>
    <dbReference type="NCBI Taxonomy" id="3061083"/>
    <lineage>
        <taxon>Bacteria</taxon>
        <taxon>Pseudomonadati</taxon>
        <taxon>Pseudomonadota</taxon>
        <taxon>Alphaproteobacteria</taxon>
        <taxon>Caulobacterales</taxon>
        <taxon>Caulobacteraceae</taxon>
        <taxon>Peiella</taxon>
    </lineage>
</organism>
<keyword evidence="4 7" id="KW-0812">Transmembrane</keyword>
<reference evidence="8" key="1">
    <citation type="submission" date="2023-07" db="EMBL/GenBank/DDBJ databases">
        <title>Brevundimonas soil sp. nov., isolated from the soil of chemical plant.</title>
        <authorList>
            <person name="Wu N."/>
        </authorList>
    </citation>
    <scope>NUCLEOTIDE SEQUENCE</scope>
    <source>
        <strain evidence="8">XZ-24</strain>
    </source>
</reference>
<feature type="transmembrane region" description="Helical" evidence="7">
    <location>
        <begin position="190"/>
        <end position="207"/>
    </location>
</feature>
<sequence>MSESAGEARMGWWDSLRVYGERRSLVMLILGFASGLPNLLIFDTLTAWLRDAGVTLEVIAFFGLATLTYALKFVWAPLLDRTAIPGLTKWLGHRRSWMLATQLLIILGLWLISGANPQSGLVPIAVFAVIVGFFGATQDIAIDAWRIEVSDDERQGAMAAAYQLGYRVAMIVAGAVPLVLAELYNWNLSYAVMAALMGLGVVGVLMAPREKQHVIRPIPVGDVPSRPALEVVEWIVRLILIAVAAIVIGSGLTDSADALLWAFGGLLGEGGRAAATAGFESGDVTGVLIQFAFVIGGFALLAAACWPLPGVRTRPGAYLAGSFGAPLKDFFVRFGQLALPILALICLYRLADFVLNIMNPFYQDLGFSKIEIAEVRKVFGVVATSVGIFVGGWMVARLGLIRAMVIGAFMSPLSNLIFAWLATRGHDLSALFVAIGVDNVATGIAGTALIAYMSSLTSIGFTATQYALFTSLYALPGKIIATQSGRIIESSARAADEGGVLAPLKGLFNGLPQGSLTQGAATSGVTPQGLGAGYFTFFLYSTVIGVFAILLAFYVARRQPAVQALAAKSEDQTSPAPPS</sequence>
<feature type="transmembrane region" description="Helical" evidence="7">
    <location>
        <begin position="25"/>
        <end position="42"/>
    </location>
</feature>
<feature type="transmembrane region" description="Helical" evidence="7">
    <location>
        <begin position="121"/>
        <end position="143"/>
    </location>
</feature>
<feature type="transmembrane region" description="Helical" evidence="7">
    <location>
        <begin position="96"/>
        <end position="115"/>
    </location>
</feature>
<evidence type="ECO:0000313" key="8">
    <source>
        <dbReference type="EMBL" id="MDO1559277.1"/>
    </source>
</evidence>
<evidence type="ECO:0000256" key="2">
    <source>
        <dbReference type="ARBA" id="ARBA00008335"/>
    </source>
</evidence>
<feature type="transmembrane region" description="Helical" evidence="7">
    <location>
        <begin position="428"/>
        <end position="452"/>
    </location>
</feature>
<keyword evidence="9" id="KW-1185">Reference proteome</keyword>
<dbReference type="NCBIfam" id="TIGR00901">
    <property type="entry name" value="2A0125"/>
    <property type="match status" value="1"/>
</dbReference>
<evidence type="ECO:0000256" key="5">
    <source>
        <dbReference type="ARBA" id="ARBA00022989"/>
    </source>
</evidence>
<dbReference type="Pfam" id="PF07690">
    <property type="entry name" value="MFS_1"/>
    <property type="match status" value="1"/>
</dbReference>
<evidence type="ECO:0000256" key="7">
    <source>
        <dbReference type="SAM" id="Phobius"/>
    </source>
</evidence>
<comment type="caution">
    <text evidence="8">The sequence shown here is derived from an EMBL/GenBank/DDBJ whole genome shotgun (WGS) entry which is preliminary data.</text>
</comment>
<dbReference type="SUPFAM" id="SSF103473">
    <property type="entry name" value="MFS general substrate transporter"/>
    <property type="match status" value="1"/>
</dbReference>
<feature type="transmembrane region" description="Helical" evidence="7">
    <location>
        <begin position="401"/>
        <end position="421"/>
    </location>
</feature>
<feature type="transmembrane region" description="Helical" evidence="7">
    <location>
        <begin position="537"/>
        <end position="556"/>
    </location>
</feature>
<evidence type="ECO:0000256" key="3">
    <source>
        <dbReference type="ARBA" id="ARBA00022448"/>
    </source>
</evidence>
<evidence type="ECO:0000256" key="4">
    <source>
        <dbReference type="ARBA" id="ARBA00022692"/>
    </source>
</evidence>
<proteinExistence type="inferred from homology"/>
<keyword evidence="3" id="KW-0813">Transport</keyword>